<feature type="region of interest" description="Disordered" evidence="4">
    <location>
        <begin position="365"/>
        <end position="386"/>
    </location>
</feature>
<evidence type="ECO:0000259" key="5">
    <source>
        <dbReference type="Pfam" id="PF08241"/>
    </source>
</evidence>
<dbReference type="CDD" id="cd02440">
    <property type="entry name" value="AdoMet_MTases"/>
    <property type="match status" value="1"/>
</dbReference>
<keyword evidence="2 6" id="KW-0489">Methyltransferase</keyword>
<name>A0A316UYW5_9BASI</name>
<evidence type="ECO:0000256" key="2">
    <source>
        <dbReference type="ARBA" id="ARBA00022603"/>
    </source>
</evidence>
<feature type="domain" description="Methyltransferase type 11" evidence="5">
    <location>
        <begin position="51"/>
        <end position="161"/>
    </location>
</feature>
<evidence type="ECO:0000313" key="6">
    <source>
        <dbReference type="EMBL" id="PWN30476.1"/>
    </source>
</evidence>
<dbReference type="InterPro" id="IPR051052">
    <property type="entry name" value="Diverse_substrate_MTase"/>
</dbReference>
<dbReference type="OrthoDB" id="10027013at2759"/>
<dbReference type="Gene3D" id="3.40.50.150">
    <property type="entry name" value="Vaccinia Virus protein VP39"/>
    <property type="match status" value="1"/>
</dbReference>
<gene>
    <name evidence="6" type="ORF">BDZ90DRAFT_257558</name>
</gene>
<dbReference type="AlphaFoldDB" id="A0A316UYW5"/>
<dbReference type="RefSeq" id="XP_025365088.1">
    <property type="nucleotide sequence ID" value="XM_025507967.1"/>
</dbReference>
<accession>A0A316UYW5</accession>
<dbReference type="InterPro" id="IPR029063">
    <property type="entry name" value="SAM-dependent_MTases_sf"/>
</dbReference>
<evidence type="ECO:0000256" key="3">
    <source>
        <dbReference type="ARBA" id="ARBA00022679"/>
    </source>
</evidence>
<proteinExistence type="inferred from homology"/>
<dbReference type="PANTHER" id="PTHR44942">
    <property type="entry name" value="METHYLTRANSF_11 DOMAIN-CONTAINING PROTEIN"/>
    <property type="match status" value="1"/>
</dbReference>
<dbReference type="PANTHER" id="PTHR44942:SF4">
    <property type="entry name" value="METHYLTRANSFERASE TYPE 11 DOMAIN-CONTAINING PROTEIN"/>
    <property type="match status" value="1"/>
</dbReference>
<dbReference type="Proteomes" id="UP000245884">
    <property type="component" value="Unassembled WGS sequence"/>
</dbReference>
<dbReference type="GO" id="GO:0032259">
    <property type="term" value="P:methylation"/>
    <property type="evidence" value="ECO:0007669"/>
    <property type="project" value="UniProtKB-KW"/>
</dbReference>
<feature type="region of interest" description="Disordered" evidence="4">
    <location>
        <begin position="269"/>
        <end position="306"/>
    </location>
</feature>
<feature type="compositionally biased region" description="Polar residues" evidence="4">
    <location>
        <begin position="289"/>
        <end position="305"/>
    </location>
</feature>
<dbReference type="GeneID" id="37029790"/>
<comment type="similarity">
    <text evidence="1">Belongs to the methyltransferase superfamily.</text>
</comment>
<dbReference type="GO" id="GO:0008757">
    <property type="term" value="F:S-adenosylmethionine-dependent methyltransferase activity"/>
    <property type="evidence" value="ECO:0007669"/>
    <property type="project" value="InterPro"/>
</dbReference>
<organism evidence="6 7">
    <name type="scientific">Jaminaea rosea</name>
    <dbReference type="NCBI Taxonomy" id="1569628"/>
    <lineage>
        <taxon>Eukaryota</taxon>
        <taxon>Fungi</taxon>
        <taxon>Dikarya</taxon>
        <taxon>Basidiomycota</taxon>
        <taxon>Ustilaginomycotina</taxon>
        <taxon>Exobasidiomycetes</taxon>
        <taxon>Microstromatales</taxon>
        <taxon>Microstromatales incertae sedis</taxon>
        <taxon>Jaminaea</taxon>
    </lineage>
</organism>
<sequence length="409" mass="45817">MSAEQAFGDASFNVERYLSNRPRYPEHLYEWIRRYVARNAALSPPAERTLLDLGCGPGFAAFPLLRDYARKELIGIDTGKGMVETAPKALTAWVAQNRGQMEGINSIRAPRFLVGSSNDLSGLVKDQEVDVVIAATAAHWFSYKETWSELTRVVKPGGAVIWWTYGEHYLPAHPELQEDIYAFMQGGEGQDQNQQGSIGPYFPQPGRTYLTKLLQPVPFPHEVASFEAGKGAALSGEDIAQWNLESSTRHFHPLVDGGRADLSWLKSQAQANAEPLQDHHSSWQEQLERLQSGTSTPSANRNDLSSPPRLEQIWTWEQYEGYIRSSSALHAYLKAHPEEKEGDGDIVSRFVTEIRGKVLALRREKREARERDIDKSAAEKREGKLHQGLSDDKVRVAWPLGIMAIAKKA</sequence>
<dbReference type="EMBL" id="KZ819662">
    <property type="protein sequence ID" value="PWN30476.1"/>
    <property type="molecule type" value="Genomic_DNA"/>
</dbReference>
<evidence type="ECO:0000256" key="4">
    <source>
        <dbReference type="SAM" id="MobiDB-lite"/>
    </source>
</evidence>
<dbReference type="Pfam" id="PF08241">
    <property type="entry name" value="Methyltransf_11"/>
    <property type="match status" value="1"/>
</dbReference>
<dbReference type="STRING" id="1569628.A0A316UYW5"/>
<evidence type="ECO:0000313" key="7">
    <source>
        <dbReference type="Proteomes" id="UP000245884"/>
    </source>
</evidence>
<dbReference type="SUPFAM" id="SSF53335">
    <property type="entry name" value="S-adenosyl-L-methionine-dependent methyltransferases"/>
    <property type="match status" value="1"/>
</dbReference>
<keyword evidence="3 6" id="KW-0808">Transferase</keyword>
<keyword evidence="7" id="KW-1185">Reference proteome</keyword>
<reference evidence="6 7" key="1">
    <citation type="journal article" date="2018" name="Mol. Biol. Evol.">
        <title>Broad Genomic Sampling Reveals a Smut Pathogenic Ancestry of the Fungal Clade Ustilaginomycotina.</title>
        <authorList>
            <person name="Kijpornyongpan T."/>
            <person name="Mondo S.J."/>
            <person name="Barry K."/>
            <person name="Sandor L."/>
            <person name="Lee J."/>
            <person name="Lipzen A."/>
            <person name="Pangilinan J."/>
            <person name="LaButti K."/>
            <person name="Hainaut M."/>
            <person name="Henrissat B."/>
            <person name="Grigoriev I.V."/>
            <person name="Spatafora J.W."/>
            <person name="Aime M.C."/>
        </authorList>
    </citation>
    <scope>NUCLEOTIDE SEQUENCE [LARGE SCALE GENOMIC DNA]</scope>
    <source>
        <strain evidence="6 7">MCA 5214</strain>
    </source>
</reference>
<evidence type="ECO:0000256" key="1">
    <source>
        <dbReference type="ARBA" id="ARBA00008361"/>
    </source>
</evidence>
<dbReference type="InterPro" id="IPR013216">
    <property type="entry name" value="Methyltransf_11"/>
</dbReference>
<feature type="compositionally biased region" description="Basic and acidic residues" evidence="4">
    <location>
        <begin position="276"/>
        <end position="288"/>
    </location>
</feature>
<protein>
    <submittedName>
        <fullName evidence="6">S-adenosyl-L-methionine-dependent methyltransferase</fullName>
    </submittedName>
</protein>